<dbReference type="Pfam" id="PF01261">
    <property type="entry name" value="AP_endonuc_2"/>
    <property type="match status" value="1"/>
</dbReference>
<keyword evidence="3" id="KW-1185">Reference proteome</keyword>
<name>A0A559K347_9BACL</name>
<organism evidence="2 3">
    <name type="scientific">Paenibacillus cremeus</name>
    <dbReference type="NCBI Taxonomy" id="2163881"/>
    <lineage>
        <taxon>Bacteria</taxon>
        <taxon>Bacillati</taxon>
        <taxon>Bacillota</taxon>
        <taxon>Bacilli</taxon>
        <taxon>Bacillales</taxon>
        <taxon>Paenibacillaceae</taxon>
        <taxon>Paenibacillus</taxon>
    </lineage>
</organism>
<keyword evidence="2" id="KW-0413">Isomerase</keyword>
<comment type="caution">
    <text evidence="2">The sequence shown here is derived from an EMBL/GenBank/DDBJ whole genome shotgun (WGS) entry which is preliminary data.</text>
</comment>
<dbReference type="Gene3D" id="3.20.20.150">
    <property type="entry name" value="Divalent-metal-dependent TIM barrel enzymes"/>
    <property type="match status" value="1"/>
</dbReference>
<sequence length="260" mass="29734">MNLGIIGAPTVETLKMAVDKKLDFVEFCINVNKNVDDFINRISEINYWMDLYKVKVGSVGRWGSSRIDKNGIVEEEMEVDFQLIESASKLGSKVFVCGCNYVEDISYYENCQLAISYFSKLIDYGRQKGVQIAVYNCGWNNFVDNSMAWTIIHGYLKELGIKYDPSHSRYAGRDYLKEMRDWGDRFYHVHIKGSLIVDGERLDDPPAGLDQTDWGSFMAILYSKNYQGGLSIEPHSPIWTGELGARGIDYTVNMMKKFLL</sequence>
<evidence type="ECO:0000313" key="3">
    <source>
        <dbReference type="Proteomes" id="UP000317036"/>
    </source>
</evidence>
<dbReference type="PANTHER" id="PTHR12110:SF21">
    <property type="entry name" value="XYLOSE ISOMERASE-LIKE TIM BARREL DOMAIN-CONTAINING PROTEIN"/>
    <property type="match status" value="1"/>
</dbReference>
<reference evidence="2 3" key="1">
    <citation type="submission" date="2019-07" db="EMBL/GenBank/DDBJ databases">
        <authorList>
            <person name="Kim J."/>
        </authorList>
    </citation>
    <scope>NUCLEOTIDE SEQUENCE [LARGE SCALE GENOMIC DNA]</scope>
    <source>
        <strain evidence="2 3">JC52</strain>
    </source>
</reference>
<protein>
    <submittedName>
        <fullName evidence="2">Sugar phosphate isomerase/epimerase</fullName>
    </submittedName>
</protein>
<dbReference type="InterPro" id="IPR013022">
    <property type="entry name" value="Xyl_isomerase-like_TIM-brl"/>
</dbReference>
<dbReference type="OrthoDB" id="9779184at2"/>
<dbReference type="RefSeq" id="WP_144853629.1">
    <property type="nucleotide sequence ID" value="NZ_VNJI01000052.1"/>
</dbReference>
<dbReference type="InterPro" id="IPR050312">
    <property type="entry name" value="IolE/XylAMocC-like"/>
</dbReference>
<dbReference type="PANTHER" id="PTHR12110">
    <property type="entry name" value="HYDROXYPYRUVATE ISOMERASE"/>
    <property type="match status" value="1"/>
</dbReference>
<evidence type="ECO:0000313" key="2">
    <source>
        <dbReference type="EMBL" id="TVY06552.1"/>
    </source>
</evidence>
<dbReference type="Proteomes" id="UP000317036">
    <property type="component" value="Unassembled WGS sequence"/>
</dbReference>
<dbReference type="InterPro" id="IPR036237">
    <property type="entry name" value="Xyl_isomerase-like_sf"/>
</dbReference>
<proteinExistence type="predicted"/>
<dbReference type="AlphaFoldDB" id="A0A559K347"/>
<gene>
    <name evidence="2" type="ORF">FPZ49_28560</name>
</gene>
<dbReference type="EMBL" id="VNJI01000052">
    <property type="protein sequence ID" value="TVY06552.1"/>
    <property type="molecule type" value="Genomic_DNA"/>
</dbReference>
<dbReference type="GO" id="GO:0016853">
    <property type="term" value="F:isomerase activity"/>
    <property type="evidence" value="ECO:0007669"/>
    <property type="project" value="UniProtKB-KW"/>
</dbReference>
<dbReference type="SUPFAM" id="SSF51658">
    <property type="entry name" value="Xylose isomerase-like"/>
    <property type="match status" value="1"/>
</dbReference>
<evidence type="ECO:0000259" key="1">
    <source>
        <dbReference type="Pfam" id="PF01261"/>
    </source>
</evidence>
<feature type="domain" description="Xylose isomerase-like TIM barrel" evidence="1">
    <location>
        <begin position="82"/>
        <end position="238"/>
    </location>
</feature>
<accession>A0A559K347</accession>